<dbReference type="OrthoDB" id="10684871at2759"/>
<reference evidence="2" key="1">
    <citation type="submission" date="2019-06" db="EMBL/GenBank/DDBJ databases">
        <authorList>
            <person name="Zheng W."/>
        </authorList>
    </citation>
    <scope>NUCLEOTIDE SEQUENCE</scope>
    <source>
        <strain evidence="2">QDHG01</strain>
    </source>
</reference>
<evidence type="ECO:0000313" key="3">
    <source>
        <dbReference type="Proteomes" id="UP000785679"/>
    </source>
</evidence>
<accession>A0A8J8NZ68</accession>
<evidence type="ECO:0000256" key="1">
    <source>
        <dbReference type="SAM" id="MobiDB-lite"/>
    </source>
</evidence>
<feature type="region of interest" description="Disordered" evidence="1">
    <location>
        <begin position="1"/>
        <end position="25"/>
    </location>
</feature>
<dbReference type="EMBL" id="RRYP01002738">
    <property type="protein sequence ID" value="TNV84466.1"/>
    <property type="molecule type" value="Genomic_DNA"/>
</dbReference>
<keyword evidence="3" id="KW-1185">Reference proteome</keyword>
<protein>
    <submittedName>
        <fullName evidence="2">Uncharacterized protein</fullName>
    </submittedName>
</protein>
<organism evidence="2 3">
    <name type="scientific">Halteria grandinella</name>
    <dbReference type="NCBI Taxonomy" id="5974"/>
    <lineage>
        <taxon>Eukaryota</taxon>
        <taxon>Sar</taxon>
        <taxon>Alveolata</taxon>
        <taxon>Ciliophora</taxon>
        <taxon>Intramacronucleata</taxon>
        <taxon>Spirotrichea</taxon>
        <taxon>Stichotrichia</taxon>
        <taxon>Sporadotrichida</taxon>
        <taxon>Halteriidae</taxon>
        <taxon>Halteria</taxon>
    </lineage>
</organism>
<sequence>MINSRLKKYRENARSGSPVQVKMPLIDSPPQTLRRFKYSKNVRLTSNEQDFDPEFLIKTVRLNNLNHKQFNPTLKNKEWSKHFKEIVERFNQSAGEEQIDFEKEFGIKQRYADSNSSKLQEAGRVTLYNPHDIKSLQDLKNYKRGLCTSRVFKQFKGNIELQEITNASIERDKLSPERIVKNQLYVLNQYRKNMVRQTAAGSCQQPKYLAPFKYEETPDVKEKLYAVKKGLYSLEKEDMQLNDIIRDLQNNPKNALNKMNHVGLLNFRLKNKLQQNPIAKNVKLFKDESIMQQRDESFKLWSRLESNQSDQFAFSPVLKTGERLSQQESVIADEETRANTTQMQSIIEKGSNRLKQQSSLFQKKNDHMIYITEFSLDNSLSANRQREPMDFKISSSRNIKQHLKSQSMGAHNHRGHKNPLEFKKYRELWDRLSLEDDRSEIIDINKSVEEMREHTHRLSSQIELIKVNQEFGKKQDLSEAMEMEQFSDQQFFENFCSRNVIKKMKSENYQNSLKLRLIMGSTRGLGQLQGSKARVKRKVII</sequence>
<evidence type="ECO:0000313" key="2">
    <source>
        <dbReference type="EMBL" id="TNV84466.1"/>
    </source>
</evidence>
<comment type="caution">
    <text evidence="2">The sequence shown here is derived from an EMBL/GenBank/DDBJ whole genome shotgun (WGS) entry which is preliminary data.</text>
</comment>
<name>A0A8J8NZ68_HALGN</name>
<dbReference type="AlphaFoldDB" id="A0A8J8NZ68"/>
<dbReference type="Proteomes" id="UP000785679">
    <property type="component" value="Unassembled WGS sequence"/>
</dbReference>
<proteinExistence type="predicted"/>
<gene>
    <name evidence="2" type="ORF">FGO68_gene1455</name>
</gene>